<protein>
    <recommendedName>
        <fullName evidence="3">LysM peptidoglycan-binding domain-containing protein</fullName>
    </recommendedName>
</protein>
<dbReference type="RefSeq" id="WP_150041345.1">
    <property type="nucleotide sequence ID" value="NZ_OW485606.1"/>
</dbReference>
<sequence>MSIRKPISGYRLADTRQGDTLQAIALRELGDASKWSDLAALNNLLPPYVVDTLAELEDDAGDPPPGRVLLVGMPIKIPAPGPAPSGVLDVSDLFGTDLDLSGGLLSVSEAGDLQLVSGVPNLRQALHHRLETHTGELIFHPDYGQRFHELIGGPANPITNLLGASYVASCVRSDPRIANVRDTKAELRGDGIAVSATAVTIDGKPLPVGGE</sequence>
<dbReference type="InterPro" id="IPR020288">
    <property type="entry name" value="Sheath_initiator"/>
</dbReference>
<dbReference type="SUPFAM" id="SSF160719">
    <property type="entry name" value="gpW/gp25-like"/>
    <property type="match status" value="1"/>
</dbReference>
<dbReference type="CDD" id="cd00118">
    <property type="entry name" value="LysM"/>
    <property type="match status" value="1"/>
</dbReference>
<evidence type="ECO:0000313" key="2">
    <source>
        <dbReference type="Proteomes" id="UP000325255"/>
    </source>
</evidence>
<dbReference type="EMBL" id="VWPK01000019">
    <property type="protein sequence ID" value="KAA5611571.1"/>
    <property type="molecule type" value="Genomic_DNA"/>
</dbReference>
<dbReference type="Pfam" id="PF10934">
    <property type="entry name" value="Sheath_initiator"/>
    <property type="match status" value="1"/>
</dbReference>
<name>A0A5M6ITN1_9PROT</name>
<evidence type="ECO:0008006" key="3">
    <source>
        <dbReference type="Google" id="ProtNLM"/>
    </source>
</evidence>
<dbReference type="AlphaFoldDB" id="A0A5M6ITN1"/>
<dbReference type="Proteomes" id="UP000325255">
    <property type="component" value="Unassembled WGS sequence"/>
</dbReference>
<evidence type="ECO:0000313" key="1">
    <source>
        <dbReference type="EMBL" id="KAA5611571.1"/>
    </source>
</evidence>
<proteinExistence type="predicted"/>
<dbReference type="OrthoDB" id="8453045at2"/>
<dbReference type="Gene3D" id="3.10.450.40">
    <property type="match status" value="1"/>
</dbReference>
<keyword evidence="2" id="KW-1185">Reference proteome</keyword>
<dbReference type="InterPro" id="IPR018392">
    <property type="entry name" value="LysM"/>
</dbReference>
<comment type="caution">
    <text evidence="1">The sequence shown here is derived from an EMBL/GenBank/DDBJ whole genome shotgun (WGS) entry which is preliminary data.</text>
</comment>
<accession>A0A5M6ITN1</accession>
<organism evidence="1 2">
    <name type="scientific">Rhodovastum atsumiense</name>
    <dbReference type="NCBI Taxonomy" id="504468"/>
    <lineage>
        <taxon>Bacteria</taxon>
        <taxon>Pseudomonadati</taxon>
        <taxon>Pseudomonadota</taxon>
        <taxon>Alphaproteobacteria</taxon>
        <taxon>Acetobacterales</taxon>
        <taxon>Acetobacteraceae</taxon>
        <taxon>Rhodovastum</taxon>
    </lineage>
</organism>
<reference evidence="1 2" key="1">
    <citation type="submission" date="2019-09" db="EMBL/GenBank/DDBJ databases">
        <title>Genome sequence of Rhodovastum atsumiense, a diverse member of the Acetobacteraceae family of non-sulfur purple photosynthetic bacteria.</title>
        <authorList>
            <person name="Meyer T."/>
            <person name="Kyndt J."/>
        </authorList>
    </citation>
    <scope>NUCLEOTIDE SEQUENCE [LARGE SCALE GENOMIC DNA]</scope>
    <source>
        <strain evidence="1 2">DSM 21279</strain>
    </source>
</reference>
<gene>
    <name evidence="1" type="ORF">F1189_13485</name>
</gene>